<dbReference type="AlphaFoldDB" id="A0A5C6E2G1"/>
<dbReference type="Pfam" id="PF00156">
    <property type="entry name" value="Pribosyltran"/>
    <property type="match status" value="1"/>
</dbReference>
<dbReference type="Proteomes" id="UP000315471">
    <property type="component" value="Unassembled WGS sequence"/>
</dbReference>
<dbReference type="SUPFAM" id="SSF53271">
    <property type="entry name" value="PRTase-like"/>
    <property type="match status" value="1"/>
</dbReference>
<dbReference type="OrthoDB" id="9779910at2"/>
<gene>
    <name evidence="3" type="ORF">Q31b_13650</name>
</gene>
<evidence type="ECO:0000313" key="3">
    <source>
        <dbReference type="EMBL" id="TWU43833.1"/>
    </source>
</evidence>
<evidence type="ECO:0000256" key="1">
    <source>
        <dbReference type="ARBA" id="ARBA00008007"/>
    </source>
</evidence>
<evidence type="ECO:0000259" key="2">
    <source>
        <dbReference type="Pfam" id="PF00156"/>
    </source>
</evidence>
<keyword evidence="4" id="KW-1185">Reference proteome</keyword>
<dbReference type="InterPro" id="IPR029057">
    <property type="entry name" value="PRTase-like"/>
</dbReference>
<dbReference type="InterPro" id="IPR051910">
    <property type="entry name" value="ComF/GntX_DNA_util-trans"/>
</dbReference>
<dbReference type="PANTHER" id="PTHR47505">
    <property type="entry name" value="DNA UTILIZATION PROTEIN YHGH"/>
    <property type="match status" value="1"/>
</dbReference>
<sequence>MTNNNPLRSVAAALIDLTYPPCCPLCHRLTGQKADLFKRIEFCKQCEVGLTSSESQMRYGCRCCGFPMGRLTVDPTQMQLPATRCPQCRDKAFQFDAVIPLWNYHGLVCDAVVAAKYVHMSALAATLGDRLGIRVAERLVDDCPDWVTFVPSYFTRQLSRGGVGTATLAHAVAKRLQVPSRQLLKMTRRIAKQAWLDDDARVHNVRHAFQLKTRYAFGRSPDLVNRHILLVDDVYTTGATADEVAGVLREGGAAKVTIAVVARSVRSG</sequence>
<dbReference type="PANTHER" id="PTHR47505:SF1">
    <property type="entry name" value="DNA UTILIZATION PROTEIN YHGH"/>
    <property type="match status" value="1"/>
</dbReference>
<dbReference type="EMBL" id="SJPY01000002">
    <property type="protein sequence ID" value="TWU43833.1"/>
    <property type="molecule type" value="Genomic_DNA"/>
</dbReference>
<dbReference type="Gene3D" id="3.40.50.2020">
    <property type="match status" value="1"/>
</dbReference>
<protein>
    <submittedName>
        <fullName evidence="3">DNA utilization protein GntX</fullName>
    </submittedName>
</protein>
<dbReference type="CDD" id="cd06223">
    <property type="entry name" value="PRTases_typeI"/>
    <property type="match status" value="1"/>
</dbReference>
<name>A0A5C6E2G1_9BACT</name>
<accession>A0A5C6E2G1</accession>
<feature type="domain" description="Phosphoribosyltransferase" evidence="2">
    <location>
        <begin position="166"/>
        <end position="263"/>
    </location>
</feature>
<evidence type="ECO:0000313" key="4">
    <source>
        <dbReference type="Proteomes" id="UP000315471"/>
    </source>
</evidence>
<reference evidence="3 4" key="1">
    <citation type="submission" date="2019-02" db="EMBL/GenBank/DDBJ databases">
        <title>Deep-cultivation of Planctomycetes and their phenomic and genomic characterization uncovers novel biology.</title>
        <authorList>
            <person name="Wiegand S."/>
            <person name="Jogler M."/>
            <person name="Boedeker C."/>
            <person name="Pinto D."/>
            <person name="Vollmers J."/>
            <person name="Rivas-Marin E."/>
            <person name="Kohn T."/>
            <person name="Peeters S.H."/>
            <person name="Heuer A."/>
            <person name="Rast P."/>
            <person name="Oberbeckmann S."/>
            <person name="Bunk B."/>
            <person name="Jeske O."/>
            <person name="Meyerdierks A."/>
            <person name="Storesund J.E."/>
            <person name="Kallscheuer N."/>
            <person name="Luecker S."/>
            <person name="Lage O.M."/>
            <person name="Pohl T."/>
            <person name="Merkel B.J."/>
            <person name="Hornburger P."/>
            <person name="Mueller R.-W."/>
            <person name="Bruemmer F."/>
            <person name="Labrenz M."/>
            <person name="Spormann A.M."/>
            <person name="Op Den Camp H."/>
            <person name="Overmann J."/>
            <person name="Amann R."/>
            <person name="Jetten M.S.M."/>
            <person name="Mascher T."/>
            <person name="Medema M.H."/>
            <person name="Devos D.P."/>
            <person name="Kaster A.-K."/>
            <person name="Ovreas L."/>
            <person name="Rohde M."/>
            <person name="Galperin M.Y."/>
            <person name="Jogler C."/>
        </authorList>
    </citation>
    <scope>NUCLEOTIDE SEQUENCE [LARGE SCALE GENOMIC DNA]</scope>
    <source>
        <strain evidence="3 4">Q31b</strain>
    </source>
</reference>
<dbReference type="InterPro" id="IPR000836">
    <property type="entry name" value="PRTase_dom"/>
</dbReference>
<organism evidence="3 4">
    <name type="scientific">Novipirellula aureliae</name>
    <dbReference type="NCBI Taxonomy" id="2527966"/>
    <lineage>
        <taxon>Bacteria</taxon>
        <taxon>Pseudomonadati</taxon>
        <taxon>Planctomycetota</taxon>
        <taxon>Planctomycetia</taxon>
        <taxon>Pirellulales</taxon>
        <taxon>Pirellulaceae</taxon>
        <taxon>Novipirellula</taxon>
    </lineage>
</organism>
<dbReference type="RefSeq" id="WP_146598899.1">
    <property type="nucleotide sequence ID" value="NZ_SJPY01000002.1"/>
</dbReference>
<comment type="similarity">
    <text evidence="1">Belongs to the ComF/GntX family.</text>
</comment>
<proteinExistence type="inferred from homology"/>
<comment type="caution">
    <text evidence="3">The sequence shown here is derived from an EMBL/GenBank/DDBJ whole genome shotgun (WGS) entry which is preliminary data.</text>
</comment>